<dbReference type="GO" id="GO:0007234">
    <property type="term" value="P:osmosensory signaling via phosphorelay pathway"/>
    <property type="evidence" value="ECO:0007669"/>
    <property type="project" value="TreeGrafter"/>
</dbReference>
<evidence type="ECO:0000313" key="10">
    <source>
        <dbReference type="EMBL" id="OZI16648.1"/>
    </source>
</evidence>
<comment type="subcellular location">
    <subcellularLocation>
        <location evidence="2">Cell inner membrane</location>
        <topology evidence="2">Multi-pass membrane protein</topology>
    </subcellularLocation>
</comment>
<evidence type="ECO:0000256" key="4">
    <source>
        <dbReference type="ARBA" id="ARBA00022553"/>
    </source>
</evidence>
<evidence type="ECO:0000256" key="5">
    <source>
        <dbReference type="ARBA" id="ARBA00022679"/>
    </source>
</evidence>
<protein>
    <recommendedName>
        <fullName evidence="3">histidine kinase</fullName>
        <ecNumber evidence="3">2.7.13.3</ecNumber>
    </recommendedName>
</protein>
<dbReference type="InterPro" id="IPR005467">
    <property type="entry name" value="His_kinase_dom"/>
</dbReference>
<dbReference type="SUPFAM" id="SSF55874">
    <property type="entry name" value="ATPase domain of HSP90 chaperone/DNA topoisomerase II/histidine kinase"/>
    <property type="match status" value="1"/>
</dbReference>
<dbReference type="Pfam" id="PF05226">
    <property type="entry name" value="CHASE2"/>
    <property type="match status" value="1"/>
</dbReference>
<dbReference type="Proteomes" id="UP000216947">
    <property type="component" value="Unassembled WGS sequence"/>
</dbReference>
<keyword evidence="7" id="KW-0472">Membrane</keyword>
<dbReference type="InterPro" id="IPR036097">
    <property type="entry name" value="HisK_dim/P_sf"/>
</dbReference>
<dbReference type="FunFam" id="3.30.565.10:FF:000006">
    <property type="entry name" value="Sensor histidine kinase WalK"/>
    <property type="match status" value="1"/>
</dbReference>
<feature type="transmembrane region" description="Helical" evidence="7">
    <location>
        <begin position="289"/>
        <end position="309"/>
    </location>
</feature>
<dbReference type="CDD" id="cd00082">
    <property type="entry name" value="HisKA"/>
    <property type="match status" value="1"/>
</dbReference>
<evidence type="ECO:0000256" key="2">
    <source>
        <dbReference type="ARBA" id="ARBA00004429"/>
    </source>
</evidence>
<dbReference type="GO" id="GO:0000156">
    <property type="term" value="F:phosphorelay response regulator activity"/>
    <property type="evidence" value="ECO:0007669"/>
    <property type="project" value="TreeGrafter"/>
</dbReference>
<dbReference type="InterPro" id="IPR007890">
    <property type="entry name" value="CHASE2"/>
</dbReference>
<keyword evidence="5" id="KW-0808">Transferase</keyword>
<feature type="domain" description="Histidine kinase" evidence="8">
    <location>
        <begin position="554"/>
        <end position="769"/>
    </location>
</feature>
<dbReference type="RefSeq" id="WP_094797610.1">
    <property type="nucleotide sequence ID" value="NZ_NEVI01000023.1"/>
</dbReference>
<evidence type="ECO:0000259" key="8">
    <source>
        <dbReference type="PROSITE" id="PS50109"/>
    </source>
</evidence>
<dbReference type="InterPro" id="IPR036890">
    <property type="entry name" value="HATPase_C_sf"/>
</dbReference>
<gene>
    <name evidence="10" type="ORF">CAL19_18415</name>
</gene>
<dbReference type="InterPro" id="IPR000700">
    <property type="entry name" value="PAS-assoc_C"/>
</dbReference>
<dbReference type="GO" id="GO:0000155">
    <property type="term" value="F:phosphorelay sensor kinase activity"/>
    <property type="evidence" value="ECO:0007669"/>
    <property type="project" value="InterPro"/>
</dbReference>
<evidence type="ECO:0000256" key="6">
    <source>
        <dbReference type="ARBA" id="ARBA00022777"/>
    </source>
</evidence>
<keyword evidence="7" id="KW-0812">Transmembrane</keyword>
<reference evidence="11" key="1">
    <citation type="submission" date="2017-05" db="EMBL/GenBank/DDBJ databases">
        <title>Complete and WGS of Bordetella genogroups.</title>
        <authorList>
            <person name="Spilker T."/>
            <person name="Lipuma J."/>
        </authorList>
    </citation>
    <scope>NUCLEOTIDE SEQUENCE [LARGE SCALE GENOMIC DNA]</scope>
    <source>
        <strain evidence="11">AU18089</strain>
    </source>
</reference>
<dbReference type="PANTHER" id="PTHR42878:SF13">
    <property type="entry name" value="HISTIDINE KINASE"/>
    <property type="match status" value="1"/>
</dbReference>
<dbReference type="GO" id="GO:0030295">
    <property type="term" value="F:protein kinase activator activity"/>
    <property type="evidence" value="ECO:0007669"/>
    <property type="project" value="TreeGrafter"/>
</dbReference>
<dbReference type="SMART" id="SM00388">
    <property type="entry name" value="HisKA"/>
    <property type="match status" value="1"/>
</dbReference>
<dbReference type="InterPro" id="IPR050351">
    <property type="entry name" value="BphY/WalK/GraS-like"/>
</dbReference>
<keyword evidence="7" id="KW-1133">Transmembrane helix</keyword>
<dbReference type="PANTHER" id="PTHR42878">
    <property type="entry name" value="TWO-COMPONENT HISTIDINE KINASE"/>
    <property type="match status" value="1"/>
</dbReference>
<evidence type="ECO:0000259" key="9">
    <source>
        <dbReference type="PROSITE" id="PS50113"/>
    </source>
</evidence>
<name>A0A261QV33_9BORD</name>
<dbReference type="AlphaFoldDB" id="A0A261QV33"/>
<dbReference type="SMART" id="SM01080">
    <property type="entry name" value="CHASE2"/>
    <property type="match status" value="1"/>
</dbReference>
<dbReference type="EC" id="2.7.13.3" evidence="3"/>
<dbReference type="InterPro" id="IPR017181">
    <property type="entry name" value="Sig_transdc_His_kin_CHASE2"/>
</dbReference>
<sequence>MPSRAPHLKCSQYSRPLLTLLLVALTALAGALNGLGRTDQLAYDRALSLAGRPAPADVVLIMIDDESLAALGRWPWPRAVHAALLDRLHDARAVGLDIVFADADEARPESDRALAEAIARHGRVVLPVVLDNLESARRVEFPLAPLADAAASLGFINIVPDADGVVRHATWNHGAEGRPWRHFALAMLQAGGQDRLVQDFLRHLPGEPTFIPYIGAPGHFSMVSYLSVLRGDLPPDYFRDKYVLVGTWATGMGDIFPSPVSHRASGISGVEIMGTLLQSVREGRILRTAPPWLSAAASAVPVLLLCLALPWLSPRLSVLSVAVLLALVLIAAAAALSLANLWIPPTAALLGVAVCYPVWSWRSQEAALRYMAGELRRLRLEYPPIMQEAGTQDIRVSRSLDQHVAELDQALSRVRNLRRFLIDGLDGLPDATLVIDQAGRLQFRNRPAVMYFLNLSIRPPRIGGELAPALQQAFDDPSTRQMVGQALHAPRHDAQTSHAAHSRIEVRDRAGNDLLLRCAPIHTARGDYAGLVVSLSDITAIRQAERQREETLRFISHDMRAPQNSILALVALKQSGQGDEPAGVTLSRIAQLAHRTLGLVDDFIHLTRAESMDITRAPLDLADMARDVADEFWAAAQGRRVGVHVQAPPAPALAYGDHALVRRAICNLVDNAIKYSPPGGQVQLSVSAGNEDTWDLVVQDAGPGIAPDEQRRLFQPFFRTGQAHRSDVQGAGLGLAFVKTVAQRHGGRVSVHSETGAGARFTLTLPKALDDAIYND</sequence>
<dbReference type="InterPro" id="IPR003594">
    <property type="entry name" value="HATPase_dom"/>
</dbReference>
<organism evidence="10 11">
    <name type="scientific">Bordetella genomosp. 7</name>
    <dbReference type="NCBI Taxonomy" id="1416805"/>
    <lineage>
        <taxon>Bacteria</taxon>
        <taxon>Pseudomonadati</taxon>
        <taxon>Pseudomonadota</taxon>
        <taxon>Betaproteobacteria</taxon>
        <taxon>Burkholderiales</taxon>
        <taxon>Alcaligenaceae</taxon>
        <taxon>Bordetella</taxon>
    </lineage>
</organism>
<dbReference type="Gene3D" id="1.10.287.130">
    <property type="match status" value="1"/>
</dbReference>
<dbReference type="SMART" id="SM00387">
    <property type="entry name" value="HATPase_c"/>
    <property type="match status" value="1"/>
</dbReference>
<keyword evidence="11" id="KW-1185">Reference proteome</keyword>
<evidence type="ECO:0000313" key="11">
    <source>
        <dbReference type="Proteomes" id="UP000216947"/>
    </source>
</evidence>
<feature type="transmembrane region" description="Helical" evidence="7">
    <location>
        <begin position="316"/>
        <end position="336"/>
    </location>
</feature>
<keyword evidence="4" id="KW-0597">Phosphoprotein</keyword>
<evidence type="ECO:0000256" key="3">
    <source>
        <dbReference type="ARBA" id="ARBA00012438"/>
    </source>
</evidence>
<dbReference type="SUPFAM" id="SSF47384">
    <property type="entry name" value="Homodimeric domain of signal transducing histidine kinase"/>
    <property type="match status" value="1"/>
</dbReference>
<dbReference type="PIRSF" id="PIRSF037347">
    <property type="entry name" value="STHK_CHASE2_PAS_prd"/>
    <property type="match status" value="1"/>
</dbReference>
<comment type="caution">
    <text evidence="10">The sequence shown here is derived from an EMBL/GenBank/DDBJ whole genome shotgun (WGS) entry which is preliminary data.</text>
</comment>
<dbReference type="PROSITE" id="PS50109">
    <property type="entry name" value="HIS_KIN"/>
    <property type="match status" value="1"/>
</dbReference>
<comment type="catalytic activity">
    <reaction evidence="1">
        <text>ATP + protein L-histidine = ADP + protein N-phospho-L-histidine.</text>
        <dbReference type="EC" id="2.7.13.3"/>
    </reaction>
</comment>
<evidence type="ECO:0000256" key="7">
    <source>
        <dbReference type="SAM" id="Phobius"/>
    </source>
</evidence>
<dbReference type="PRINTS" id="PR00344">
    <property type="entry name" value="BCTRLSENSOR"/>
</dbReference>
<dbReference type="InterPro" id="IPR003661">
    <property type="entry name" value="HisK_dim/P_dom"/>
</dbReference>
<dbReference type="PROSITE" id="PS50113">
    <property type="entry name" value="PAC"/>
    <property type="match status" value="1"/>
</dbReference>
<dbReference type="EMBL" id="NEVK01000008">
    <property type="protein sequence ID" value="OZI16648.1"/>
    <property type="molecule type" value="Genomic_DNA"/>
</dbReference>
<feature type="domain" description="PAC" evidence="9">
    <location>
        <begin position="500"/>
        <end position="550"/>
    </location>
</feature>
<dbReference type="OrthoDB" id="9806704at2"/>
<keyword evidence="6 10" id="KW-0418">Kinase</keyword>
<dbReference type="InterPro" id="IPR004358">
    <property type="entry name" value="Sig_transdc_His_kin-like_C"/>
</dbReference>
<dbReference type="Gene3D" id="3.30.450.20">
    <property type="entry name" value="PAS domain"/>
    <property type="match status" value="1"/>
</dbReference>
<proteinExistence type="predicted"/>
<dbReference type="CDD" id="cd00075">
    <property type="entry name" value="HATPase"/>
    <property type="match status" value="1"/>
</dbReference>
<evidence type="ECO:0000256" key="1">
    <source>
        <dbReference type="ARBA" id="ARBA00000085"/>
    </source>
</evidence>
<accession>A0A261QV33</accession>
<dbReference type="Gene3D" id="3.30.565.10">
    <property type="entry name" value="Histidine kinase-like ATPase, C-terminal domain"/>
    <property type="match status" value="1"/>
</dbReference>
<dbReference type="Pfam" id="PF02518">
    <property type="entry name" value="HATPase_c"/>
    <property type="match status" value="1"/>
</dbReference>
<dbReference type="GO" id="GO:0005886">
    <property type="term" value="C:plasma membrane"/>
    <property type="evidence" value="ECO:0007669"/>
    <property type="project" value="UniProtKB-SubCell"/>
</dbReference>